<protein>
    <submittedName>
        <fullName evidence="1">Neutral ceramidase 2</fullName>
    </submittedName>
</protein>
<gene>
    <name evidence="1" type="ORF">LOK49_LG10G01359</name>
</gene>
<dbReference type="EMBL" id="CM045767">
    <property type="protein sequence ID" value="KAI7996295.1"/>
    <property type="molecule type" value="Genomic_DNA"/>
</dbReference>
<evidence type="ECO:0000313" key="2">
    <source>
        <dbReference type="Proteomes" id="UP001060215"/>
    </source>
</evidence>
<accession>A0ACC0G805</accession>
<keyword evidence="2" id="KW-1185">Reference proteome</keyword>
<sequence>MAEPQGNRVVFVNLDACMASQLVTIKVLERLKTRYGNLYTESNVAISGIYTHAGPGGYLQYVVYIVTSLGFVRQSFDVIVNGIEGNIIQAHENLRPGSIMVNKERMKVYLS</sequence>
<dbReference type="Proteomes" id="UP001060215">
    <property type="component" value="Chromosome 10"/>
</dbReference>
<comment type="caution">
    <text evidence="1">The sequence shown here is derived from an EMBL/GenBank/DDBJ whole genome shotgun (WGS) entry which is preliminary data.</text>
</comment>
<proteinExistence type="predicted"/>
<reference evidence="1 2" key="1">
    <citation type="journal article" date="2022" name="Plant J.">
        <title>Chromosome-level genome of Camellia lanceoleosa provides a valuable resource for understanding genome evolution and self-incompatibility.</title>
        <authorList>
            <person name="Gong W."/>
            <person name="Xiao S."/>
            <person name="Wang L."/>
            <person name="Liao Z."/>
            <person name="Chang Y."/>
            <person name="Mo W."/>
            <person name="Hu G."/>
            <person name="Li W."/>
            <person name="Zhao G."/>
            <person name="Zhu H."/>
            <person name="Hu X."/>
            <person name="Ji K."/>
            <person name="Xiang X."/>
            <person name="Song Q."/>
            <person name="Yuan D."/>
            <person name="Jin S."/>
            <person name="Zhang L."/>
        </authorList>
    </citation>
    <scope>NUCLEOTIDE SEQUENCE [LARGE SCALE GENOMIC DNA]</scope>
    <source>
        <strain evidence="1">SQ_2022a</strain>
    </source>
</reference>
<evidence type="ECO:0000313" key="1">
    <source>
        <dbReference type="EMBL" id="KAI7996295.1"/>
    </source>
</evidence>
<name>A0ACC0G805_9ERIC</name>
<organism evidence="1 2">
    <name type="scientific">Camellia lanceoleosa</name>
    <dbReference type="NCBI Taxonomy" id="1840588"/>
    <lineage>
        <taxon>Eukaryota</taxon>
        <taxon>Viridiplantae</taxon>
        <taxon>Streptophyta</taxon>
        <taxon>Embryophyta</taxon>
        <taxon>Tracheophyta</taxon>
        <taxon>Spermatophyta</taxon>
        <taxon>Magnoliopsida</taxon>
        <taxon>eudicotyledons</taxon>
        <taxon>Gunneridae</taxon>
        <taxon>Pentapetalae</taxon>
        <taxon>asterids</taxon>
        <taxon>Ericales</taxon>
        <taxon>Theaceae</taxon>
        <taxon>Camellia</taxon>
    </lineage>
</organism>